<dbReference type="RefSeq" id="WP_220164903.1">
    <property type="nucleotide sequence ID" value="NZ_CP080507.1"/>
</dbReference>
<comment type="similarity">
    <text evidence="1">Belongs to the CutA family.</text>
</comment>
<evidence type="ECO:0000256" key="1">
    <source>
        <dbReference type="ARBA" id="ARBA00010169"/>
    </source>
</evidence>
<reference evidence="2" key="1">
    <citation type="submission" date="2021-08" db="EMBL/GenBank/DDBJ databases">
        <title>Genome of a novel bacterium of the phylum Verrucomicrobia, Oleiharenicola sp. KSB-15.</title>
        <authorList>
            <person name="Chung J.-H."/>
            <person name="Ahn J.-H."/>
            <person name="Yoon Y."/>
            <person name="Kim D.-Y."/>
            <person name="An S.-H."/>
            <person name="Park I."/>
            <person name="Yeon J."/>
        </authorList>
    </citation>
    <scope>NUCLEOTIDE SEQUENCE</scope>
    <source>
        <strain evidence="2">KSB-15</strain>
    </source>
</reference>
<evidence type="ECO:0000313" key="3">
    <source>
        <dbReference type="Proteomes" id="UP000825051"/>
    </source>
</evidence>
<dbReference type="InterPro" id="IPR004323">
    <property type="entry name" value="Ion_tolerance_CutA"/>
</dbReference>
<keyword evidence="3" id="KW-1185">Reference proteome</keyword>
<gene>
    <name evidence="2" type="ORF">K0B96_05900</name>
</gene>
<sequence length="106" mass="11778">MFLAFTTVAGLADAERLATSAVEARLAACVQIDGPLQSLYRWEGAVERTTEYRLVFKCLPAQLSALEHHVLGRHPYATPEWIAVRAEAVGEKYLSWARSDLTHPPL</sequence>
<dbReference type="KEGG" id="ole:K0B96_05900"/>
<dbReference type="Proteomes" id="UP000825051">
    <property type="component" value="Chromosome"/>
</dbReference>
<dbReference type="Gene3D" id="3.30.70.120">
    <property type="match status" value="1"/>
</dbReference>
<accession>A0A8F9TZ21</accession>
<name>A0A8F9TZ21_9BACT</name>
<dbReference type="AlphaFoldDB" id="A0A8F9TZ21"/>
<proteinExistence type="inferred from homology"/>
<dbReference type="GO" id="GO:0005507">
    <property type="term" value="F:copper ion binding"/>
    <property type="evidence" value="ECO:0007669"/>
    <property type="project" value="TreeGrafter"/>
</dbReference>
<dbReference type="EMBL" id="CP080507">
    <property type="protein sequence ID" value="QYM80147.1"/>
    <property type="molecule type" value="Genomic_DNA"/>
</dbReference>
<protein>
    <submittedName>
        <fullName evidence="2">Divalent-cation tolerance protein CutA</fullName>
    </submittedName>
</protein>
<dbReference type="PANTHER" id="PTHR23419">
    <property type="entry name" value="DIVALENT CATION TOLERANCE CUTA-RELATED"/>
    <property type="match status" value="1"/>
</dbReference>
<dbReference type="InterPro" id="IPR011322">
    <property type="entry name" value="N-reg_PII-like_a/b"/>
</dbReference>
<dbReference type="InterPro" id="IPR015867">
    <property type="entry name" value="N-reg_PII/ATP_PRibTrfase_C"/>
</dbReference>
<evidence type="ECO:0000313" key="2">
    <source>
        <dbReference type="EMBL" id="QYM80147.1"/>
    </source>
</evidence>
<dbReference type="Pfam" id="PF03091">
    <property type="entry name" value="CutA1"/>
    <property type="match status" value="1"/>
</dbReference>
<organism evidence="2 3">
    <name type="scientific">Horticoccus luteus</name>
    <dbReference type="NCBI Taxonomy" id="2862869"/>
    <lineage>
        <taxon>Bacteria</taxon>
        <taxon>Pseudomonadati</taxon>
        <taxon>Verrucomicrobiota</taxon>
        <taxon>Opitutia</taxon>
        <taxon>Opitutales</taxon>
        <taxon>Opitutaceae</taxon>
        <taxon>Horticoccus</taxon>
    </lineage>
</organism>
<dbReference type="PANTHER" id="PTHR23419:SF8">
    <property type="entry name" value="FI09726P"/>
    <property type="match status" value="1"/>
</dbReference>
<dbReference type="SUPFAM" id="SSF54913">
    <property type="entry name" value="GlnB-like"/>
    <property type="match status" value="1"/>
</dbReference>
<dbReference type="GO" id="GO:0010038">
    <property type="term" value="P:response to metal ion"/>
    <property type="evidence" value="ECO:0007669"/>
    <property type="project" value="InterPro"/>
</dbReference>